<gene>
    <name evidence="7" type="ORF">GEV02_04555</name>
</gene>
<comment type="caution">
    <text evidence="7">The sequence shown here is derived from an EMBL/GenBank/DDBJ whole genome shotgun (WGS) entry which is preliminary data.</text>
</comment>
<dbReference type="GO" id="GO:0050660">
    <property type="term" value="F:flavin adenine dinucleotide binding"/>
    <property type="evidence" value="ECO:0007669"/>
    <property type="project" value="TreeGrafter"/>
</dbReference>
<proteinExistence type="inferred from homology"/>
<dbReference type="GO" id="GO:0005948">
    <property type="term" value="C:acetolactate synthase complex"/>
    <property type="evidence" value="ECO:0007669"/>
    <property type="project" value="TreeGrafter"/>
</dbReference>
<comment type="similarity">
    <text evidence="1 3">Belongs to the TPP enzyme family.</text>
</comment>
<dbReference type="PANTHER" id="PTHR18968:SF120">
    <property type="entry name" value="ACETOLACTATE SYNTHASE LARGE SUBUNIT"/>
    <property type="match status" value="1"/>
</dbReference>
<dbReference type="RefSeq" id="WP_152836789.1">
    <property type="nucleotide sequence ID" value="NZ_WHUG01000002.1"/>
</dbReference>
<evidence type="ECO:0000259" key="5">
    <source>
        <dbReference type="Pfam" id="PF02775"/>
    </source>
</evidence>
<protein>
    <submittedName>
        <fullName evidence="7">Thiamine pyrophosphate-binding protein</fullName>
    </submittedName>
</protein>
<evidence type="ECO:0000313" key="7">
    <source>
        <dbReference type="EMBL" id="MQA37411.1"/>
    </source>
</evidence>
<dbReference type="NCBIfam" id="NF006052">
    <property type="entry name" value="PRK08199.1"/>
    <property type="match status" value="1"/>
</dbReference>
<feature type="domain" description="Thiamine pyrophosphate enzyme N-terminal TPP-binding" evidence="6">
    <location>
        <begin position="6"/>
        <end position="119"/>
    </location>
</feature>
<dbReference type="CDD" id="cd07035">
    <property type="entry name" value="TPP_PYR_POX_like"/>
    <property type="match status" value="1"/>
</dbReference>
<feature type="domain" description="Thiamine pyrophosphate enzyme TPP-binding" evidence="5">
    <location>
        <begin position="390"/>
        <end position="539"/>
    </location>
</feature>
<evidence type="ECO:0000256" key="3">
    <source>
        <dbReference type="RuleBase" id="RU362132"/>
    </source>
</evidence>
<dbReference type="InterPro" id="IPR029035">
    <property type="entry name" value="DHS-like_NAD/FAD-binding_dom"/>
</dbReference>
<dbReference type="GO" id="GO:0000287">
    <property type="term" value="F:magnesium ion binding"/>
    <property type="evidence" value="ECO:0007669"/>
    <property type="project" value="InterPro"/>
</dbReference>
<dbReference type="Gene3D" id="3.40.50.1220">
    <property type="entry name" value="TPP-binding domain"/>
    <property type="match status" value="1"/>
</dbReference>
<dbReference type="SUPFAM" id="SSF52467">
    <property type="entry name" value="DHS-like NAD/FAD-binding domain"/>
    <property type="match status" value="1"/>
</dbReference>
<evidence type="ECO:0000259" key="6">
    <source>
        <dbReference type="Pfam" id="PF02776"/>
    </source>
</evidence>
<dbReference type="PANTHER" id="PTHR18968">
    <property type="entry name" value="THIAMINE PYROPHOSPHATE ENZYMES"/>
    <property type="match status" value="1"/>
</dbReference>
<accession>A0A6A7MXD8</accession>
<dbReference type="AlphaFoldDB" id="A0A6A7MXD8"/>
<dbReference type="Pfam" id="PF02776">
    <property type="entry name" value="TPP_enzyme_N"/>
    <property type="match status" value="1"/>
</dbReference>
<dbReference type="CDD" id="cd00568">
    <property type="entry name" value="TPP_enzymes"/>
    <property type="match status" value="1"/>
</dbReference>
<dbReference type="InterPro" id="IPR012001">
    <property type="entry name" value="Thiamin_PyroP_enz_TPP-bd_dom"/>
</dbReference>
<organism evidence="7 8">
    <name type="scientific">Rugamonas aquatica</name>
    <dbReference type="NCBI Taxonomy" id="2743357"/>
    <lineage>
        <taxon>Bacteria</taxon>
        <taxon>Pseudomonadati</taxon>
        <taxon>Pseudomonadota</taxon>
        <taxon>Betaproteobacteria</taxon>
        <taxon>Burkholderiales</taxon>
        <taxon>Oxalobacteraceae</taxon>
        <taxon>Telluria group</taxon>
        <taxon>Rugamonas</taxon>
    </lineage>
</organism>
<dbReference type="FunFam" id="3.40.50.970:FF:000007">
    <property type="entry name" value="Acetolactate synthase"/>
    <property type="match status" value="1"/>
</dbReference>
<keyword evidence="2 3" id="KW-0786">Thiamine pyrophosphate</keyword>
<dbReference type="GO" id="GO:0003984">
    <property type="term" value="F:acetolactate synthase activity"/>
    <property type="evidence" value="ECO:0007669"/>
    <property type="project" value="TreeGrafter"/>
</dbReference>
<dbReference type="InterPro" id="IPR011766">
    <property type="entry name" value="TPP_enzyme_TPP-bd"/>
</dbReference>
<dbReference type="Gene3D" id="3.40.50.970">
    <property type="match status" value="2"/>
</dbReference>
<keyword evidence="8" id="KW-1185">Reference proteome</keyword>
<dbReference type="GO" id="GO:0009097">
    <property type="term" value="P:isoleucine biosynthetic process"/>
    <property type="evidence" value="ECO:0007669"/>
    <property type="project" value="TreeGrafter"/>
</dbReference>
<feature type="domain" description="Thiamine pyrophosphate enzyme central" evidence="4">
    <location>
        <begin position="191"/>
        <end position="325"/>
    </location>
</feature>
<name>A0A6A7MXD8_9BURK</name>
<dbReference type="EMBL" id="WHUG01000002">
    <property type="protein sequence ID" value="MQA37411.1"/>
    <property type="molecule type" value="Genomic_DNA"/>
</dbReference>
<reference evidence="7 8" key="1">
    <citation type="submission" date="2019-10" db="EMBL/GenBank/DDBJ databases">
        <title>Two novel species isolated from a subtropical stream in China.</title>
        <authorList>
            <person name="Lu H."/>
        </authorList>
    </citation>
    <scope>NUCLEOTIDE SEQUENCE [LARGE SCALE GENOMIC DNA]</scope>
    <source>
        <strain evidence="7 8">FT29W</strain>
    </source>
</reference>
<evidence type="ECO:0000259" key="4">
    <source>
        <dbReference type="Pfam" id="PF00205"/>
    </source>
</evidence>
<dbReference type="GO" id="GO:0009099">
    <property type="term" value="P:L-valine biosynthetic process"/>
    <property type="evidence" value="ECO:0007669"/>
    <property type="project" value="TreeGrafter"/>
</dbReference>
<dbReference type="InterPro" id="IPR012000">
    <property type="entry name" value="Thiamin_PyroP_enz_cen_dom"/>
</dbReference>
<dbReference type="Pfam" id="PF00205">
    <property type="entry name" value="TPP_enzyme_M"/>
    <property type="match status" value="1"/>
</dbReference>
<dbReference type="GO" id="GO:0030976">
    <property type="term" value="F:thiamine pyrophosphate binding"/>
    <property type="evidence" value="ECO:0007669"/>
    <property type="project" value="InterPro"/>
</dbReference>
<evidence type="ECO:0000256" key="1">
    <source>
        <dbReference type="ARBA" id="ARBA00007812"/>
    </source>
</evidence>
<evidence type="ECO:0000256" key="2">
    <source>
        <dbReference type="ARBA" id="ARBA00023052"/>
    </source>
</evidence>
<dbReference type="Proteomes" id="UP000440498">
    <property type="component" value="Unassembled WGS sequence"/>
</dbReference>
<dbReference type="InterPro" id="IPR045229">
    <property type="entry name" value="TPP_enz"/>
</dbReference>
<evidence type="ECO:0000313" key="8">
    <source>
        <dbReference type="Proteomes" id="UP000440498"/>
    </source>
</evidence>
<dbReference type="InterPro" id="IPR029061">
    <property type="entry name" value="THDP-binding"/>
</dbReference>
<dbReference type="SUPFAM" id="SSF52518">
    <property type="entry name" value="Thiamin diphosphate-binding fold (THDP-binding)"/>
    <property type="match status" value="2"/>
</dbReference>
<sequence>MTQPSRTGGQILVDALKIHGVDTAFGVPGESYLDVLDALHDSDIRFIINRQEGGAAFMADAYGKMTGKPGICFVTRGPGATNASIGVHTAFQDSTPMILFIGQVGNDFVDREAFQEIDYRRMYGQMAKWVAQIDRADRVPEYIARAFQIATSGRPGPVVLALPEDMLTAVAAVADTRAYQPVQASPSAAQIAQVRSLLAGAKKPLVLLGGGGWNAQACADLQAFAEANHLPVSCAFRFQDLLDNDHPNYIGDVGIGINPKLAARVREADVILAIGPRLGEMTTGGYALIAAPVPAQRLIHVHADAEELGSVYQAELMINSGMPQVAAMLAAMAPVDSAAWRGSVAEAKADLTAWQQQPPIFQDGKAPLDLWQVVQQIDRITPHDTIITNGAGNYATWAHRFHRYGGMRTQLAPTSGAMGYSVPAGVAAKIVDPARTVITFAGDGEYMMNGQELATAVQYRAGVVIIVFNNGMFGTIRMHQELHYPGRVSGTQLHNPDFAALAVAYGGHGEVVEATADFAPALERALAYANSKQLPAVIELRYDGNLITPGATLETIRKNAQAAKAAK</sequence>
<dbReference type="Pfam" id="PF02775">
    <property type="entry name" value="TPP_enzyme_C"/>
    <property type="match status" value="1"/>
</dbReference>